<protein>
    <submittedName>
        <fullName evidence="1">Uncharacterized protein</fullName>
    </submittedName>
</protein>
<comment type="caution">
    <text evidence="1">The sequence shown here is derived from an EMBL/GenBank/DDBJ whole genome shotgun (WGS) entry which is preliminary data.</text>
</comment>
<reference evidence="1" key="1">
    <citation type="journal article" date="2018" name="Genome Announc.">
        <title>Draft Genome Sequence of "Candidatus Phycosocius bacilliformis," an Alphaproteobacterial Ectosymbiont of the Hydrocarbon-Producing Green Alga Botryococcus braunii.</title>
        <authorList>
            <person name="Tanabe Y."/>
            <person name="Yamaguchi H."/>
            <person name="Watanabe M.M."/>
        </authorList>
    </citation>
    <scope>NUCLEOTIDE SEQUENCE [LARGE SCALE GENOMIC DNA]</scope>
    <source>
        <strain evidence="1">BOTRYCO-2</strain>
    </source>
</reference>
<keyword evidence="2" id="KW-1185">Reference proteome</keyword>
<dbReference type="Proteomes" id="UP000245086">
    <property type="component" value="Unassembled WGS sequence"/>
</dbReference>
<organism evidence="1 2">
    <name type="scientific">Candidatus Phycosocius bacilliformis</name>
    <dbReference type="NCBI Taxonomy" id="1445552"/>
    <lineage>
        <taxon>Bacteria</taxon>
        <taxon>Pseudomonadati</taxon>
        <taxon>Pseudomonadota</taxon>
        <taxon>Alphaproteobacteria</taxon>
        <taxon>Caulobacterales</taxon>
        <taxon>Caulobacterales incertae sedis</taxon>
        <taxon>Candidatus Phycosocius</taxon>
    </lineage>
</organism>
<dbReference type="Gene3D" id="3.40.50.1820">
    <property type="entry name" value="alpha/beta hydrolase"/>
    <property type="match status" value="1"/>
</dbReference>
<evidence type="ECO:0000313" key="2">
    <source>
        <dbReference type="Proteomes" id="UP000245086"/>
    </source>
</evidence>
<dbReference type="Pfam" id="PF26363">
    <property type="entry name" value="Phospholipase-like"/>
    <property type="match status" value="1"/>
</dbReference>
<name>A0A2P2ECB3_9PROT</name>
<sequence>MVRSAVSQGIGVTLGLQDKFSWAAVAAAGVGSAAGMAAGGLAGRASAAVSGALGGTDFAGKVGTIVGGVVTGMADAVGNAAARSLIDGTDFGDNVRAALPSVLGNAIAGGFFAGNQQATADENARGNFIDRFSDGLLDGTGKIVKGIGGAIQDSLAARRTSNDKKLNEAIIEELKKSTGVGAFDWGNGSNLSRIDKAKLARHRMEILAMQPEWKNSPTFQKYYQDFRAALASLNTYVEGTKGNKDILGDNLDRVSDSTYLDNVKLSDASGYKAHLYYDKISDAYIFANAGTDGPGIRADVETDKALIGEKPVKQLRVARDNARQLVENKTPNLIFTGHSLGGALAVVQALTVNRPAVTFNSAPLTKTMTQIYG</sequence>
<dbReference type="GO" id="GO:0006629">
    <property type="term" value="P:lipid metabolic process"/>
    <property type="evidence" value="ECO:0007669"/>
    <property type="project" value="InterPro"/>
</dbReference>
<dbReference type="AlphaFoldDB" id="A0A2P2ECB3"/>
<dbReference type="InterPro" id="IPR029058">
    <property type="entry name" value="AB_hydrolase_fold"/>
</dbReference>
<gene>
    <name evidence="1" type="ORF">PbB2_02408</name>
</gene>
<dbReference type="SUPFAM" id="SSF53474">
    <property type="entry name" value="alpha/beta-Hydrolases"/>
    <property type="match status" value="1"/>
</dbReference>
<dbReference type="EMBL" id="BFBR01000007">
    <property type="protein sequence ID" value="GBF58720.1"/>
    <property type="molecule type" value="Genomic_DNA"/>
</dbReference>
<dbReference type="RefSeq" id="WP_238164996.1">
    <property type="nucleotide sequence ID" value="NZ_BFBR01000007.1"/>
</dbReference>
<evidence type="ECO:0000313" key="1">
    <source>
        <dbReference type="EMBL" id="GBF58720.1"/>
    </source>
</evidence>
<proteinExistence type="predicted"/>
<accession>A0A2P2ECB3</accession>